<keyword evidence="1" id="KW-0472">Membrane</keyword>
<organism evidence="3 4">
    <name type="scientific">Pontibaca methylaminivorans</name>
    <dbReference type="NCBI Taxonomy" id="515897"/>
    <lineage>
        <taxon>Bacteria</taxon>
        <taxon>Pseudomonadati</taxon>
        <taxon>Pseudomonadota</taxon>
        <taxon>Alphaproteobacteria</taxon>
        <taxon>Rhodobacterales</taxon>
        <taxon>Roseobacteraceae</taxon>
        <taxon>Pontibaca</taxon>
    </lineage>
</organism>
<dbReference type="Proteomes" id="UP000192455">
    <property type="component" value="Unassembled WGS sequence"/>
</dbReference>
<keyword evidence="1" id="KW-0812">Transmembrane</keyword>
<evidence type="ECO:0000313" key="4">
    <source>
        <dbReference type="Proteomes" id="UP000192455"/>
    </source>
</evidence>
<protein>
    <submittedName>
        <fullName evidence="3">Flp pilus assembly protein TadG</fullName>
    </submittedName>
</protein>
<keyword evidence="1" id="KW-1133">Transmembrane helix</keyword>
<reference evidence="3 4" key="1">
    <citation type="submission" date="2017-01" db="EMBL/GenBank/DDBJ databases">
        <authorList>
            <person name="Mah S.A."/>
            <person name="Swanson W.J."/>
            <person name="Moy G.W."/>
            <person name="Vacquier V.D."/>
        </authorList>
    </citation>
    <scope>NUCLEOTIDE SEQUENCE [LARGE SCALE GENOMIC DNA]</scope>
    <source>
        <strain evidence="3 4">DSM 21219</strain>
    </source>
</reference>
<evidence type="ECO:0000256" key="1">
    <source>
        <dbReference type="SAM" id="Phobius"/>
    </source>
</evidence>
<dbReference type="Pfam" id="PF13400">
    <property type="entry name" value="Tad"/>
    <property type="match status" value="1"/>
</dbReference>
<name>A0A1R3WGY5_9RHOB</name>
<accession>A0A1R3WGY5</accession>
<dbReference type="PROSITE" id="PS50234">
    <property type="entry name" value="VWFA"/>
    <property type="match status" value="1"/>
</dbReference>
<feature type="domain" description="VWFA" evidence="2">
    <location>
        <begin position="152"/>
        <end position="468"/>
    </location>
</feature>
<keyword evidence="4" id="KW-1185">Reference proteome</keyword>
<dbReference type="InterPro" id="IPR002035">
    <property type="entry name" value="VWF_A"/>
</dbReference>
<dbReference type="InterPro" id="IPR036465">
    <property type="entry name" value="vWFA_dom_sf"/>
</dbReference>
<sequence>MLPNGNRRPPRTAAGGGPILGRFCRGEDGALFIFALYTFVLILMMAGIGIDLMRFERDRSLLQSTLDRAVLAATDLNQIRPPRAVVIDYFDKAGLLDYLDEESIEVTQGINFREVSARADALIATMFMRLSGVDTLSATAAATALERIPNVEISLVLDISSSMNQNGRIGALRPAAAAFIDTVLRGEAKEKTSINLIVYGGQTNPGPWMFAHLNGQRYPDIPLSRRNGGDANGRFPNVSSCLELTAADFTHPDLPKAQSYQQTPHFVYWNLDSRTTDWGWCPSDEKAIIYASNEAAKLNHLVNTMRLHGGTGTQHAIKWAVSLLSPSTQGTFAAMAGDGMIPSEFAARPAAWDDTETAKYIVLMTDGQINPQYRPKDPMDPKNPTVALLSRQNDARQTVSSSVAFSQFLTQCNLAKASPRNITVYTIAFDSPLSVQNEMIQCASSPSHFFNARTDDITSVFASIARQINQLKLVN</sequence>
<dbReference type="InterPro" id="IPR028087">
    <property type="entry name" value="Tad_N"/>
</dbReference>
<evidence type="ECO:0000259" key="2">
    <source>
        <dbReference type="PROSITE" id="PS50234"/>
    </source>
</evidence>
<dbReference type="OrthoDB" id="7522752at2"/>
<gene>
    <name evidence="3" type="ORF">SAMN05421849_0664</name>
</gene>
<feature type="transmembrane region" description="Helical" evidence="1">
    <location>
        <begin position="30"/>
        <end position="50"/>
    </location>
</feature>
<dbReference type="EMBL" id="FTPS01000001">
    <property type="protein sequence ID" value="SIT77092.1"/>
    <property type="molecule type" value="Genomic_DNA"/>
</dbReference>
<evidence type="ECO:0000313" key="3">
    <source>
        <dbReference type="EMBL" id="SIT77092.1"/>
    </source>
</evidence>
<dbReference type="Gene3D" id="3.40.50.410">
    <property type="entry name" value="von Willebrand factor, type A domain"/>
    <property type="match status" value="1"/>
</dbReference>
<dbReference type="STRING" id="515897.SAMN05421849_0664"/>
<dbReference type="AlphaFoldDB" id="A0A1R3WGY5"/>
<dbReference type="RefSeq" id="WP_076647324.1">
    <property type="nucleotide sequence ID" value="NZ_FTPS01000001.1"/>
</dbReference>
<dbReference type="SUPFAM" id="SSF53300">
    <property type="entry name" value="vWA-like"/>
    <property type="match status" value="1"/>
</dbReference>
<proteinExistence type="predicted"/>